<gene>
    <name evidence="2" type="ORF">NB231_00240</name>
</gene>
<keyword evidence="3" id="KW-1185">Reference proteome</keyword>
<dbReference type="HOGENOM" id="CLU_082100_0_0_6"/>
<dbReference type="AlphaFoldDB" id="A4BTL1"/>
<dbReference type="EMBL" id="AAOF01000014">
    <property type="protein sequence ID" value="EAR20967.1"/>
    <property type="molecule type" value="Genomic_DNA"/>
</dbReference>
<keyword evidence="1" id="KW-0812">Transmembrane</keyword>
<evidence type="ECO:0000313" key="3">
    <source>
        <dbReference type="Proteomes" id="UP000003374"/>
    </source>
</evidence>
<sequence>MDYFRVAPEFLYLLFGALIAVLILIDVRVLPNTHSRAAVNRRYLFIMLLLSWLGSYINIPLAHIPSRGYLAEHETLFFGMEYTLPVIVNAPGTVLAINVGGALIPILLSIYLLIRNKLYLLSLLGVTAVGAVVLLLASPVPGTGIAVPVLTPPLLSAAVALLLSRIYAAPLAYICGSLGTLIGGDLLNLDHIHSLGTPVASIGGAGLFDGIFITGMLAMTIASLVTRGRSLLFR</sequence>
<comment type="caution">
    <text evidence="2">The sequence shown here is derived from an EMBL/GenBank/DDBJ whole genome shotgun (WGS) entry which is preliminary data.</text>
</comment>
<accession>A4BTL1</accession>
<dbReference type="Pfam" id="PF07758">
    <property type="entry name" value="DUF1614"/>
    <property type="match status" value="1"/>
</dbReference>
<dbReference type="InterPro" id="IPR011672">
    <property type="entry name" value="DUF1614"/>
</dbReference>
<feature type="transmembrane region" description="Helical" evidence="1">
    <location>
        <begin position="118"/>
        <end position="137"/>
    </location>
</feature>
<feature type="transmembrane region" description="Helical" evidence="1">
    <location>
        <begin position="12"/>
        <end position="31"/>
    </location>
</feature>
<dbReference type="eggNOG" id="COG4089">
    <property type="taxonomic scope" value="Bacteria"/>
</dbReference>
<feature type="transmembrane region" description="Helical" evidence="1">
    <location>
        <begin position="170"/>
        <end position="187"/>
    </location>
</feature>
<keyword evidence="1" id="KW-1133">Transmembrane helix</keyword>
<feature type="transmembrane region" description="Helical" evidence="1">
    <location>
        <begin position="84"/>
        <end position="111"/>
    </location>
</feature>
<evidence type="ECO:0000313" key="2">
    <source>
        <dbReference type="EMBL" id="EAR20967.1"/>
    </source>
</evidence>
<dbReference type="STRING" id="314278.NB231_00240"/>
<feature type="transmembrane region" description="Helical" evidence="1">
    <location>
        <begin position="143"/>
        <end position="163"/>
    </location>
</feature>
<reference evidence="2 3" key="1">
    <citation type="submission" date="2006-02" db="EMBL/GenBank/DDBJ databases">
        <authorList>
            <person name="Waterbury J."/>
            <person name="Ferriera S."/>
            <person name="Johnson J."/>
            <person name="Kravitz S."/>
            <person name="Halpern A."/>
            <person name="Remington K."/>
            <person name="Beeson K."/>
            <person name="Tran B."/>
            <person name="Rogers Y.-H."/>
            <person name="Friedman R."/>
            <person name="Venter J.C."/>
        </authorList>
    </citation>
    <scope>NUCLEOTIDE SEQUENCE [LARGE SCALE GENOMIC DNA]</scope>
    <source>
        <strain evidence="2 3">Nb-231</strain>
    </source>
</reference>
<evidence type="ECO:0000256" key="1">
    <source>
        <dbReference type="SAM" id="Phobius"/>
    </source>
</evidence>
<dbReference type="RefSeq" id="WP_004998601.1">
    <property type="nucleotide sequence ID" value="NZ_CH672427.1"/>
</dbReference>
<feature type="transmembrane region" description="Helical" evidence="1">
    <location>
        <begin position="43"/>
        <end position="64"/>
    </location>
</feature>
<proteinExistence type="predicted"/>
<dbReference type="Proteomes" id="UP000003374">
    <property type="component" value="Unassembled WGS sequence"/>
</dbReference>
<protein>
    <submittedName>
        <fullName evidence="2">Predicted membrane protein conserved in archaea</fullName>
    </submittedName>
</protein>
<name>A4BTL1_9GAMM</name>
<feature type="transmembrane region" description="Helical" evidence="1">
    <location>
        <begin position="199"/>
        <end position="225"/>
    </location>
</feature>
<organism evidence="2 3">
    <name type="scientific">Nitrococcus mobilis Nb-231</name>
    <dbReference type="NCBI Taxonomy" id="314278"/>
    <lineage>
        <taxon>Bacteria</taxon>
        <taxon>Pseudomonadati</taxon>
        <taxon>Pseudomonadota</taxon>
        <taxon>Gammaproteobacteria</taxon>
        <taxon>Chromatiales</taxon>
        <taxon>Ectothiorhodospiraceae</taxon>
        <taxon>Nitrococcus</taxon>
    </lineage>
</organism>
<keyword evidence="1" id="KW-0472">Membrane</keyword>
<dbReference type="OrthoDB" id="9782559at2"/>